<dbReference type="STRING" id="1329250.WOSG25_050140"/>
<dbReference type="eggNOG" id="COG4886">
    <property type="taxonomic scope" value="Bacteria"/>
</dbReference>
<sequence>MNIFKISTLCLISLCTVGPIVSSSENTAIASETIAKKNTVQQFNWHGLTLTLDDSGTLHVPGGDIKVGAHDDMSLLELVGFENFKSVKSIKLDGHLHIEGSASNMFSSTFGYSEITSIVNLENLDTRNVTDMANMFSFNPKLELIELRNFNTSNVTDMAGMFSEDSGLIALDVGGFDTSKVTNMSSMFLNVKKIDNIDPANFNTSKVTDMSMMFAGIGARQLNLSNFDTKNVTNMGSMFAGSTAQFIDLSSFDTANVSNMDSMLDAEFSSLQLGERFKFIGTSAKLHDAPINQQYTGKWINMMNLSTWNAKDLMSNYNGQTDSGVFVWQEKTYN</sequence>
<dbReference type="InterPro" id="IPR011889">
    <property type="entry name" value="Liste_lipo_26"/>
</dbReference>
<dbReference type="Gene3D" id="3.80.10.10">
    <property type="entry name" value="Ribonuclease Inhibitor"/>
    <property type="match status" value="1"/>
</dbReference>
<dbReference type="AlphaFoldDB" id="A0A069CTL6"/>
<dbReference type="RefSeq" id="WP_027698826.1">
    <property type="nucleotide sequence ID" value="NZ_DF820488.1"/>
</dbReference>
<dbReference type="InterPro" id="IPR032675">
    <property type="entry name" value="LRR_dom_sf"/>
</dbReference>
<organism evidence="1 2">
    <name type="scientific">Weissella oryzae (strain DSM 25784 / JCM 18191 / LMG 30913 / SG25)</name>
    <dbReference type="NCBI Taxonomy" id="1329250"/>
    <lineage>
        <taxon>Bacteria</taxon>
        <taxon>Bacillati</taxon>
        <taxon>Bacillota</taxon>
        <taxon>Bacilli</taxon>
        <taxon>Lactobacillales</taxon>
        <taxon>Lactobacillaceae</taxon>
        <taxon>Weissella</taxon>
    </lineage>
</organism>
<evidence type="ECO:0000313" key="1">
    <source>
        <dbReference type="EMBL" id="GAK30742.1"/>
    </source>
</evidence>
<dbReference type="InterPro" id="IPR005046">
    <property type="entry name" value="DUF285"/>
</dbReference>
<keyword evidence="2" id="KW-1185">Reference proteome</keyword>
<dbReference type="EMBL" id="DF820488">
    <property type="protein sequence ID" value="GAK30742.1"/>
    <property type="molecule type" value="Genomic_DNA"/>
</dbReference>
<name>A0A069CTL6_WEIOS</name>
<dbReference type="Pfam" id="PF03382">
    <property type="entry name" value="DUF285"/>
    <property type="match status" value="1"/>
</dbReference>
<dbReference type="NCBIfam" id="TIGR02167">
    <property type="entry name" value="Liste_lipo_26"/>
    <property type="match status" value="6"/>
</dbReference>
<protein>
    <submittedName>
        <fullName evidence="1">Bacterial surface protein 26-residue PARCEL repeat-containing domain protein</fullName>
    </submittedName>
</protein>
<dbReference type="OrthoDB" id="2317670at2"/>
<reference evidence="2" key="1">
    <citation type="journal article" date="2014" name="Genome Announc.">
        <title>Draft genome sequence of Weissella oryzae SG25T, isolated from fermented rice grains.</title>
        <authorList>
            <person name="Tanizawa Y."/>
            <person name="Fujisawa T."/>
            <person name="Mochizuki T."/>
            <person name="Kaminuma E."/>
            <person name="Suzuki Y."/>
            <person name="Nakamura Y."/>
            <person name="Tohno M."/>
        </authorList>
    </citation>
    <scope>NUCLEOTIDE SEQUENCE [LARGE SCALE GENOMIC DNA]</scope>
    <source>
        <strain evidence="2">DSM 25784 / JCM 18191 / LMG 30913 / SG25</strain>
    </source>
</reference>
<dbReference type="Proteomes" id="UP000030643">
    <property type="component" value="Unassembled WGS sequence"/>
</dbReference>
<gene>
    <name evidence="1" type="ORF">WOSG25_050140</name>
</gene>
<evidence type="ECO:0000313" key="2">
    <source>
        <dbReference type="Proteomes" id="UP000030643"/>
    </source>
</evidence>
<proteinExistence type="predicted"/>
<accession>A0A069CTL6</accession>